<dbReference type="Gene3D" id="3.30.70.270">
    <property type="match status" value="1"/>
</dbReference>
<keyword evidence="2" id="KW-1185">Reference proteome</keyword>
<evidence type="ECO:0000313" key="1">
    <source>
        <dbReference type="EMBL" id="CAG8716191.1"/>
    </source>
</evidence>
<accession>A0ABN7V1I0</accession>
<sequence length="51" mass="5535">MVEVLPAGLALKPSKCYFGQKELRFLGHVISGQGIATYSAKIEAVKNFLIP</sequence>
<name>A0ABN7V1I0_GIGMA</name>
<gene>
    <name evidence="1" type="ORF">GMARGA_LOCUS13143</name>
</gene>
<dbReference type="InterPro" id="IPR043502">
    <property type="entry name" value="DNA/RNA_pol_sf"/>
</dbReference>
<dbReference type="EMBL" id="CAJVQB010008245">
    <property type="protein sequence ID" value="CAG8716191.1"/>
    <property type="molecule type" value="Genomic_DNA"/>
</dbReference>
<dbReference type="InterPro" id="IPR043128">
    <property type="entry name" value="Rev_trsase/Diguanyl_cyclase"/>
</dbReference>
<reference evidence="1 2" key="1">
    <citation type="submission" date="2021-06" db="EMBL/GenBank/DDBJ databases">
        <authorList>
            <person name="Kallberg Y."/>
            <person name="Tangrot J."/>
            <person name="Rosling A."/>
        </authorList>
    </citation>
    <scope>NUCLEOTIDE SEQUENCE [LARGE SCALE GENOMIC DNA]</scope>
    <source>
        <strain evidence="1 2">120-4 pot B 10/14</strain>
    </source>
</reference>
<organism evidence="1 2">
    <name type="scientific">Gigaspora margarita</name>
    <dbReference type="NCBI Taxonomy" id="4874"/>
    <lineage>
        <taxon>Eukaryota</taxon>
        <taxon>Fungi</taxon>
        <taxon>Fungi incertae sedis</taxon>
        <taxon>Mucoromycota</taxon>
        <taxon>Glomeromycotina</taxon>
        <taxon>Glomeromycetes</taxon>
        <taxon>Diversisporales</taxon>
        <taxon>Gigasporaceae</taxon>
        <taxon>Gigaspora</taxon>
    </lineage>
</organism>
<dbReference type="SUPFAM" id="SSF56672">
    <property type="entry name" value="DNA/RNA polymerases"/>
    <property type="match status" value="1"/>
</dbReference>
<dbReference type="Proteomes" id="UP000789901">
    <property type="component" value="Unassembled WGS sequence"/>
</dbReference>
<proteinExistence type="predicted"/>
<evidence type="ECO:0000313" key="2">
    <source>
        <dbReference type="Proteomes" id="UP000789901"/>
    </source>
</evidence>
<comment type="caution">
    <text evidence="1">The sequence shown here is derived from an EMBL/GenBank/DDBJ whole genome shotgun (WGS) entry which is preliminary data.</text>
</comment>
<protein>
    <submittedName>
        <fullName evidence="1">27747_t:CDS:1</fullName>
    </submittedName>
</protein>